<name>A0A2W5ACE6_9SPHN</name>
<feature type="chain" id="PRO_5016136129" description="DUF3299 domain-containing protein" evidence="1">
    <location>
        <begin position="24"/>
        <end position="159"/>
    </location>
</feature>
<reference evidence="2 3" key="1">
    <citation type="submission" date="2017-08" db="EMBL/GenBank/DDBJ databases">
        <title>Infants hospitalized years apart are colonized by the same room-sourced microbial strains.</title>
        <authorList>
            <person name="Brooks B."/>
            <person name="Olm M.R."/>
            <person name="Firek B.A."/>
            <person name="Baker R."/>
            <person name="Thomas B.C."/>
            <person name="Morowitz M.J."/>
            <person name="Banfield J.F."/>
        </authorList>
    </citation>
    <scope>NUCLEOTIDE SEQUENCE [LARGE SCALE GENOMIC DNA]</scope>
    <source>
        <strain evidence="2">S2_018_000_R2_101</strain>
    </source>
</reference>
<dbReference type="EMBL" id="QFNN01000017">
    <property type="protein sequence ID" value="PZO90946.1"/>
    <property type="molecule type" value="Genomic_DNA"/>
</dbReference>
<gene>
    <name evidence="2" type="ORF">DI623_04840</name>
</gene>
<dbReference type="AlphaFoldDB" id="A0A2W5ACE6"/>
<evidence type="ECO:0008006" key="4">
    <source>
        <dbReference type="Google" id="ProtNLM"/>
    </source>
</evidence>
<keyword evidence="1" id="KW-0732">Signal</keyword>
<comment type="caution">
    <text evidence="2">The sequence shown here is derived from an EMBL/GenBank/DDBJ whole genome shotgun (WGS) entry which is preliminary data.</text>
</comment>
<organism evidence="2 3">
    <name type="scientific">Sphingomonas sanxanigenens</name>
    <dbReference type="NCBI Taxonomy" id="397260"/>
    <lineage>
        <taxon>Bacteria</taxon>
        <taxon>Pseudomonadati</taxon>
        <taxon>Pseudomonadota</taxon>
        <taxon>Alphaproteobacteria</taxon>
        <taxon>Sphingomonadales</taxon>
        <taxon>Sphingomonadaceae</taxon>
        <taxon>Sphingomonas</taxon>
    </lineage>
</organism>
<sequence>MFRFGSRAVAIFAAVALAGVAHAHDDAPVAPTPEGGLSWDVLASSNAVAWQDAAGVEHLKPQFSSEVAELRGKPITIAGFMMPLDEGSATQKRFILFQSPPDCLFHMTLGPTHFIEVTTDKPVETTGRPLVLRGTLNLVDDKQGGVFYRMADGQLLSVL</sequence>
<dbReference type="Proteomes" id="UP000249066">
    <property type="component" value="Unassembled WGS sequence"/>
</dbReference>
<evidence type="ECO:0000256" key="1">
    <source>
        <dbReference type="SAM" id="SignalP"/>
    </source>
</evidence>
<evidence type="ECO:0000313" key="3">
    <source>
        <dbReference type="Proteomes" id="UP000249066"/>
    </source>
</evidence>
<evidence type="ECO:0000313" key="2">
    <source>
        <dbReference type="EMBL" id="PZO90946.1"/>
    </source>
</evidence>
<protein>
    <recommendedName>
        <fullName evidence="4">DUF3299 domain-containing protein</fullName>
    </recommendedName>
</protein>
<dbReference type="Gene3D" id="2.40.50.870">
    <property type="entry name" value="Protein of unknown function (DUF3299)"/>
    <property type="match status" value="1"/>
</dbReference>
<accession>A0A2W5ACE6</accession>
<proteinExistence type="predicted"/>
<feature type="signal peptide" evidence="1">
    <location>
        <begin position="1"/>
        <end position="23"/>
    </location>
</feature>